<reference evidence="2 3" key="1">
    <citation type="journal article" date="2018" name="Sci. Rep.">
        <title>Genomic signatures of local adaptation to the degree of environmental predictability in rotifers.</title>
        <authorList>
            <person name="Franch-Gras L."/>
            <person name="Hahn C."/>
            <person name="Garcia-Roger E.M."/>
            <person name="Carmona M.J."/>
            <person name="Serra M."/>
            <person name="Gomez A."/>
        </authorList>
    </citation>
    <scope>NUCLEOTIDE SEQUENCE [LARGE SCALE GENOMIC DNA]</scope>
    <source>
        <strain evidence="2">HYR1</strain>
    </source>
</reference>
<accession>A0A3M7RCZ6</accession>
<organism evidence="2 3">
    <name type="scientific">Brachionus plicatilis</name>
    <name type="common">Marine rotifer</name>
    <name type="synonym">Brachionus muelleri</name>
    <dbReference type="NCBI Taxonomy" id="10195"/>
    <lineage>
        <taxon>Eukaryota</taxon>
        <taxon>Metazoa</taxon>
        <taxon>Spiralia</taxon>
        <taxon>Gnathifera</taxon>
        <taxon>Rotifera</taxon>
        <taxon>Eurotatoria</taxon>
        <taxon>Monogononta</taxon>
        <taxon>Pseudotrocha</taxon>
        <taxon>Ploima</taxon>
        <taxon>Brachionidae</taxon>
        <taxon>Brachionus</taxon>
    </lineage>
</organism>
<evidence type="ECO:0000313" key="2">
    <source>
        <dbReference type="EMBL" id="RNA21341.1"/>
    </source>
</evidence>
<feature type="compositionally biased region" description="Low complexity" evidence="1">
    <location>
        <begin position="236"/>
        <end position="253"/>
    </location>
</feature>
<dbReference type="AlphaFoldDB" id="A0A3M7RCZ6"/>
<dbReference type="Proteomes" id="UP000276133">
    <property type="component" value="Unassembled WGS sequence"/>
</dbReference>
<protein>
    <submittedName>
        <fullName evidence="2">Uncharacterized protein</fullName>
    </submittedName>
</protein>
<comment type="caution">
    <text evidence="2">The sequence shown here is derived from an EMBL/GenBank/DDBJ whole genome shotgun (WGS) entry which is preliminary data.</text>
</comment>
<proteinExistence type="predicted"/>
<evidence type="ECO:0000313" key="3">
    <source>
        <dbReference type="Proteomes" id="UP000276133"/>
    </source>
</evidence>
<feature type="compositionally biased region" description="Basic and acidic residues" evidence="1">
    <location>
        <begin position="272"/>
        <end position="283"/>
    </location>
</feature>
<gene>
    <name evidence="2" type="ORF">BpHYR1_008387</name>
</gene>
<dbReference type="EMBL" id="REGN01003694">
    <property type="protein sequence ID" value="RNA21341.1"/>
    <property type="molecule type" value="Genomic_DNA"/>
</dbReference>
<keyword evidence="3" id="KW-1185">Reference proteome</keyword>
<name>A0A3M7RCZ6_BRAPC</name>
<sequence>MSKIKITTKYTADLIKQASYQKIYELLVMTLTESLVHSHPSEDYKFFFKTKVLTFFILLVFKIKISTIHHADLIPGFLVIVQNEQKFFLFRAPFFTLNNSSGGQSRVVFFTSMKCPSIIRSFSDSIHELGGNIVLDEYMDISILFIFKQNDFLNRLRYKIHQVSHSIVANLILGFLAILKYFQANKPTTLSTTKQHTTPTDIRTHFILNDLGNNIDCPDGGCWSLLHSIESKSSRSKSTSDSSEPPDSASLALTMSKTTSKRKQTEVTENTDEIKDVVERGPT</sequence>
<feature type="region of interest" description="Disordered" evidence="1">
    <location>
        <begin position="233"/>
        <end position="283"/>
    </location>
</feature>
<evidence type="ECO:0000256" key="1">
    <source>
        <dbReference type="SAM" id="MobiDB-lite"/>
    </source>
</evidence>